<dbReference type="GO" id="GO:0000166">
    <property type="term" value="F:nucleotide binding"/>
    <property type="evidence" value="ECO:0007669"/>
    <property type="project" value="UniProtKB-KW"/>
</dbReference>
<keyword evidence="8" id="KW-0547">Nucleotide-binding</keyword>
<evidence type="ECO:0000256" key="5">
    <source>
        <dbReference type="ARBA" id="ARBA00022694"/>
    </source>
</evidence>
<dbReference type="SUPFAM" id="SSF81891">
    <property type="entry name" value="Poly A polymerase C-terminal region-like"/>
    <property type="match status" value="1"/>
</dbReference>
<keyword evidence="5" id="KW-0819">tRNA processing</keyword>
<evidence type="ECO:0000256" key="1">
    <source>
        <dbReference type="ARBA" id="ARBA00001946"/>
    </source>
</evidence>
<keyword evidence="10 11" id="KW-0694">RNA-binding</keyword>
<feature type="non-terminal residue" evidence="14">
    <location>
        <position position="327"/>
    </location>
</feature>
<dbReference type="InterPro" id="IPR032828">
    <property type="entry name" value="PolyA_RNA-bd"/>
</dbReference>
<dbReference type="InterPro" id="IPR002646">
    <property type="entry name" value="PolA_pol_head_dom"/>
</dbReference>
<accession>A0A444JCK1</accession>
<dbReference type="Pfam" id="PF01743">
    <property type="entry name" value="PolyA_pol"/>
    <property type="match status" value="1"/>
</dbReference>
<keyword evidence="7" id="KW-0479">Metal-binding</keyword>
<keyword evidence="9" id="KW-0460">Magnesium</keyword>
<evidence type="ECO:0000259" key="13">
    <source>
        <dbReference type="Pfam" id="PF12627"/>
    </source>
</evidence>
<feature type="domain" description="Poly A polymerase head" evidence="12">
    <location>
        <begin position="37"/>
        <end position="161"/>
    </location>
</feature>
<dbReference type="GO" id="GO:1990817">
    <property type="term" value="F:poly(A) RNA polymerase activity"/>
    <property type="evidence" value="ECO:0007669"/>
    <property type="project" value="UniProtKB-EC"/>
</dbReference>
<dbReference type="Proteomes" id="UP000287615">
    <property type="component" value="Unassembled WGS sequence"/>
</dbReference>
<comment type="cofactor">
    <cofactor evidence="1">
        <name>Mg(2+)</name>
        <dbReference type="ChEBI" id="CHEBI:18420"/>
    </cofactor>
</comment>
<name>A0A444JCK1_9BACT</name>
<evidence type="ECO:0000256" key="10">
    <source>
        <dbReference type="ARBA" id="ARBA00022884"/>
    </source>
</evidence>
<dbReference type="Gene3D" id="3.30.460.10">
    <property type="entry name" value="Beta Polymerase, domain 2"/>
    <property type="match status" value="1"/>
</dbReference>
<dbReference type="PANTHER" id="PTHR47545:SF2">
    <property type="entry name" value="CC-ADDING TRNA NUCLEOTIDYLTRANSFERASE"/>
    <property type="match status" value="1"/>
</dbReference>
<evidence type="ECO:0000259" key="12">
    <source>
        <dbReference type="Pfam" id="PF01743"/>
    </source>
</evidence>
<evidence type="ECO:0000256" key="8">
    <source>
        <dbReference type="ARBA" id="ARBA00022741"/>
    </source>
</evidence>
<dbReference type="Gene3D" id="1.10.3090.10">
    <property type="entry name" value="cca-adding enzyme, domain 2"/>
    <property type="match status" value="1"/>
</dbReference>
<dbReference type="EMBL" id="MTKR01000020">
    <property type="protein sequence ID" value="RWX50792.1"/>
    <property type="molecule type" value="Genomic_DNA"/>
</dbReference>
<evidence type="ECO:0000313" key="15">
    <source>
        <dbReference type="Proteomes" id="UP000287615"/>
    </source>
</evidence>
<dbReference type="EC" id="2.7.7.19" evidence="14"/>
<keyword evidence="4 11" id="KW-0808">Transferase</keyword>
<comment type="similarity">
    <text evidence="2 11">Belongs to the tRNA nucleotidyltransferase/poly(A) polymerase family.</text>
</comment>
<dbReference type="InterPro" id="IPR003607">
    <property type="entry name" value="HD/PDEase_dom"/>
</dbReference>
<keyword evidence="6 14" id="KW-0548">Nucleotidyltransferase</keyword>
<reference evidence="14 15" key="1">
    <citation type="submission" date="2017-01" db="EMBL/GenBank/DDBJ databases">
        <title>The cable genome- insights into the physiology and evolution of filamentous bacteria capable of sulfide oxidation via long distance electron transfer.</title>
        <authorList>
            <person name="Schreiber L."/>
            <person name="Bjerg J.T."/>
            <person name="Boggild A."/>
            <person name="Van De Vossenberg J."/>
            <person name="Meysman F."/>
            <person name="Nielsen L.P."/>
            <person name="Schramm A."/>
            <person name="Kjeldsen K.U."/>
        </authorList>
    </citation>
    <scope>NUCLEOTIDE SEQUENCE [LARGE SCALE GENOMIC DNA]</scope>
    <source>
        <strain evidence="14">A3</strain>
    </source>
</reference>
<evidence type="ECO:0000313" key="14">
    <source>
        <dbReference type="EMBL" id="RWX50792.1"/>
    </source>
</evidence>
<evidence type="ECO:0000256" key="7">
    <source>
        <dbReference type="ARBA" id="ARBA00022723"/>
    </source>
</evidence>
<evidence type="ECO:0000256" key="9">
    <source>
        <dbReference type="ARBA" id="ARBA00022842"/>
    </source>
</evidence>
<dbReference type="Pfam" id="PF12627">
    <property type="entry name" value="PolyA_pol_RNAbd"/>
    <property type="match status" value="1"/>
</dbReference>
<dbReference type="AlphaFoldDB" id="A0A444JCK1"/>
<evidence type="ECO:0000256" key="6">
    <source>
        <dbReference type="ARBA" id="ARBA00022695"/>
    </source>
</evidence>
<sequence length="327" mass="36887">MEQNNKYTFTVARIAALFPDDLSEKLAFVQRELGGEVYLVGGSVRDLLLGRQPGDLDLTVPRNAEQWAERLRDITGGTYVELGREEDAARVVLRQGLDVDFSSFRAGARTIEEDLEKRDITVNALAVPVHDLLTGRCQDQDKLPVLDSIGGLADLEQQRVRVVGKKSFSDDPLRMLRVFRFAAVLDFTVEPDTLEQVRRQRASIDRVAKERVAYELDLIMASPSAHRAFAETRECGLLWQILPELQAGQGMEQPASHHLDVFEHCLEALGQMEQILASLDRYFPESQAVMAAYLHSKRRRVQMKWAALLHDVGKPFTYGINEKKGGR</sequence>
<dbReference type="GO" id="GO:0046872">
    <property type="term" value="F:metal ion binding"/>
    <property type="evidence" value="ECO:0007669"/>
    <property type="project" value="UniProtKB-KW"/>
</dbReference>
<organism evidence="14 15">
    <name type="scientific">Candidatus Electrothrix marina</name>
    <dbReference type="NCBI Taxonomy" id="1859130"/>
    <lineage>
        <taxon>Bacteria</taxon>
        <taxon>Pseudomonadati</taxon>
        <taxon>Thermodesulfobacteriota</taxon>
        <taxon>Desulfobulbia</taxon>
        <taxon>Desulfobulbales</taxon>
        <taxon>Desulfobulbaceae</taxon>
        <taxon>Candidatus Electrothrix</taxon>
    </lineage>
</organism>
<dbReference type="CDD" id="cd05398">
    <property type="entry name" value="NT_ClassII-CCAase"/>
    <property type="match status" value="1"/>
</dbReference>
<evidence type="ECO:0000256" key="2">
    <source>
        <dbReference type="ARBA" id="ARBA00007265"/>
    </source>
</evidence>
<dbReference type="InterPro" id="IPR043519">
    <property type="entry name" value="NT_sf"/>
</dbReference>
<dbReference type="PANTHER" id="PTHR47545">
    <property type="entry name" value="MULTIFUNCTIONAL CCA PROTEIN"/>
    <property type="match status" value="1"/>
</dbReference>
<gene>
    <name evidence="14" type="ORF">VU00_10201</name>
</gene>
<keyword evidence="3" id="KW-0820">tRNA-binding</keyword>
<evidence type="ECO:0000256" key="3">
    <source>
        <dbReference type="ARBA" id="ARBA00022555"/>
    </source>
</evidence>
<protein>
    <submittedName>
        <fullName evidence="14">HD domain-containing protein</fullName>
        <ecNumber evidence="14">2.7.7.19</ecNumber>
    </submittedName>
</protein>
<evidence type="ECO:0000256" key="11">
    <source>
        <dbReference type="RuleBase" id="RU003953"/>
    </source>
</evidence>
<dbReference type="GO" id="GO:0008033">
    <property type="term" value="P:tRNA processing"/>
    <property type="evidence" value="ECO:0007669"/>
    <property type="project" value="UniProtKB-KW"/>
</dbReference>
<dbReference type="SUPFAM" id="SSF81301">
    <property type="entry name" value="Nucleotidyltransferase"/>
    <property type="match status" value="1"/>
</dbReference>
<comment type="caution">
    <text evidence="14">The sequence shown here is derived from an EMBL/GenBank/DDBJ whole genome shotgun (WGS) entry which is preliminary data.</text>
</comment>
<feature type="domain" description="tRNA nucleotidyltransferase/poly(A) polymerase RNA and SrmB- binding" evidence="13">
    <location>
        <begin position="186"/>
        <end position="246"/>
    </location>
</feature>
<proteinExistence type="inferred from homology"/>
<evidence type="ECO:0000256" key="4">
    <source>
        <dbReference type="ARBA" id="ARBA00022679"/>
    </source>
</evidence>
<dbReference type="CDD" id="cd00077">
    <property type="entry name" value="HDc"/>
    <property type="match status" value="1"/>
</dbReference>
<dbReference type="GO" id="GO:0000049">
    <property type="term" value="F:tRNA binding"/>
    <property type="evidence" value="ECO:0007669"/>
    <property type="project" value="UniProtKB-KW"/>
</dbReference>
<dbReference type="InterPro" id="IPR050124">
    <property type="entry name" value="tRNA_CCA-adding_enzyme"/>
</dbReference>